<gene>
    <name evidence="3" type="ORF">C8E00_10136</name>
</gene>
<evidence type="ECO:0000256" key="1">
    <source>
        <dbReference type="ARBA" id="ARBA00008522"/>
    </source>
</evidence>
<dbReference type="PANTHER" id="PTHR35146">
    <property type="entry name" value="UPF0178 PROTEIN YAII"/>
    <property type="match status" value="1"/>
</dbReference>
<comment type="caution">
    <text evidence="3">The sequence shown here is derived from an EMBL/GenBank/DDBJ whole genome shotgun (WGS) entry which is preliminary data.</text>
</comment>
<dbReference type="Proteomes" id="UP000295380">
    <property type="component" value="Unassembled WGS sequence"/>
</dbReference>
<comment type="similarity">
    <text evidence="1 2">Belongs to the UPF0178 family.</text>
</comment>
<dbReference type="AlphaFoldDB" id="A0A4R7NV99"/>
<protein>
    <recommendedName>
        <fullName evidence="2">UPF0178 protein C8E00_10136</fullName>
    </recommendedName>
</protein>
<proteinExistence type="inferred from homology"/>
<evidence type="ECO:0000313" key="3">
    <source>
        <dbReference type="EMBL" id="TDU24659.1"/>
    </source>
</evidence>
<dbReference type="RefSeq" id="WP_133693214.1">
    <property type="nucleotide sequence ID" value="NZ_SOBR01000001.1"/>
</dbReference>
<dbReference type="CDD" id="cd18720">
    <property type="entry name" value="PIN_YqxD-like"/>
    <property type="match status" value="1"/>
</dbReference>
<reference evidence="3 4" key="1">
    <citation type="submission" date="2019-03" db="EMBL/GenBank/DDBJ databases">
        <title>Genomic Encyclopedia of Type Strains, Phase IV (KMG-IV): sequencing the most valuable type-strain genomes for metagenomic binning, comparative biology and taxonomic classification.</title>
        <authorList>
            <person name="Goeker M."/>
        </authorList>
    </citation>
    <scope>NUCLEOTIDE SEQUENCE [LARGE SCALE GENOMIC DNA]</scope>
    <source>
        <strain evidence="3 4">DSM 6770</strain>
    </source>
</reference>
<organism evidence="3 4">
    <name type="scientific">Chromohalobacter marismortui</name>
    <dbReference type="NCBI Taxonomy" id="42055"/>
    <lineage>
        <taxon>Bacteria</taxon>
        <taxon>Pseudomonadati</taxon>
        <taxon>Pseudomonadota</taxon>
        <taxon>Gammaproteobacteria</taxon>
        <taxon>Oceanospirillales</taxon>
        <taxon>Halomonadaceae</taxon>
        <taxon>Chromohalobacter</taxon>
    </lineage>
</organism>
<keyword evidence="4" id="KW-1185">Reference proteome</keyword>
<dbReference type="NCBIfam" id="NF001095">
    <property type="entry name" value="PRK00124.1"/>
    <property type="match status" value="1"/>
</dbReference>
<dbReference type="HAMAP" id="MF_00489">
    <property type="entry name" value="UPF0178"/>
    <property type="match status" value="1"/>
</dbReference>
<accession>A0A4R7NV99</accession>
<sequence length="149" mass="16386">MPTLWIDADACPRQAREIIVRAAERTQTLTRFVANHRLPLPPSAWVSALAVPGGFDAADDAIVDRVAAGDLVVTADLPLAEAVLAREAEVITNRGEALTRDSIRAQVQMRDFMETLRASGEHTGGPKPYGDVERREFANALDRWLARNR</sequence>
<dbReference type="OrthoDB" id="9798918at2"/>
<dbReference type="EMBL" id="SOBR01000001">
    <property type="protein sequence ID" value="TDU24659.1"/>
    <property type="molecule type" value="Genomic_DNA"/>
</dbReference>
<dbReference type="InterPro" id="IPR003791">
    <property type="entry name" value="UPF0178"/>
</dbReference>
<dbReference type="Pfam" id="PF02639">
    <property type="entry name" value="DUF188"/>
    <property type="match status" value="1"/>
</dbReference>
<evidence type="ECO:0000256" key="2">
    <source>
        <dbReference type="HAMAP-Rule" id="MF_00489"/>
    </source>
</evidence>
<evidence type="ECO:0000313" key="4">
    <source>
        <dbReference type="Proteomes" id="UP000295380"/>
    </source>
</evidence>
<name>A0A4R7NV99_9GAMM</name>
<dbReference type="PANTHER" id="PTHR35146:SF1">
    <property type="entry name" value="UPF0178 PROTEIN YAII"/>
    <property type="match status" value="1"/>
</dbReference>